<name>A0A9N9LGE2_9HELO</name>
<keyword evidence="1" id="KW-0802">TPR repeat</keyword>
<feature type="domain" description="DUF7779" evidence="3">
    <location>
        <begin position="308"/>
        <end position="402"/>
    </location>
</feature>
<dbReference type="AlphaFoldDB" id="A0A9N9LGE2"/>
<dbReference type="Proteomes" id="UP000701801">
    <property type="component" value="Unassembled WGS sequence"/>
</dbReference>
<dbReference type="PROSITE" id="PS50005">
    <property type="entry name" value="TPR"/>
    <property type="match status" value="1"/>
</dbReference>
<dbReference type="InterPro" id="IPR027417">
    <property type="entry name" value="P-loop_NTPase"/>
</dbReference>
<dbReference type="PANTHER" id="PTHR46082">
    <property type="entry name" value="ATP/GTP-BINDING PROTEIN-RELATED"/>
    <property type="match status" value="1"/>
</dbReference>
<dbReference type="InterPro" id="IPR011990">
    <property type="entry name" value="TPR-like_helical_dom_sf"/>
</dbReference>
<dbReference type="SMART" id="SM00028">
    <property type="entry name" value="TPR"/>
    <property type="match status" value="7"/>
</dbReference>
<dbReference type="Gene3D" id="3.40.50.300">
    <property type="entry name" value="P-loop containing nucleotide triphosphate hydrolases"/>
    <property type="match status" value="1"/>
</dbReference>
<reference evidence="4" key="1">
    <citation type="submission" date="2021-07" db="EMBL/GenBank/DDBJ databases">
        <authorList>
            <person name="Durling M."/>
        </authorList>
    </citation>
    <scope>NUCLEOTIDE SEQUENCE</scope>
</reference>
<feature type="repeat" description="TPR" evidence="1">
    <location>
        <begin position="543"/>
        <end position="576"/>
    </location>
</feature>
<evidence type="ECO:0000256" key="2">
    <source>
        <dbReference type="SAM" id="MobiDB-lite"/>
    </source>
</evidence>
<dbReference type="InterPro" id="IPR053137">
    <property type="entry name" value="NLR-like"/>
</dbReference>
<accession>A0A9N9LGE2</accession>
<gene>
    <name evidence="4" type="ORF">HYALB_00001955</name>
</gene>
<evidence type="ECO:0000256" key="1">
    <source>
        <dbReference type="PROSITE-ProRule" id="PRU00339"/>
    </source>
</evidence>
<dbReference type="Pfam" id="PF13374">
    <property type="entry name" value="TPR_10"/>
    <property type="match status" value="2"/>
</dbReference>
<proteinExistence type="predicted"/>
<dbReference type="Pfam" id="PF25000">
    <property type="entry name" value="DUF7779"/>
    <property type="match status" value="1"/>
</dbReference>
<feature type="region of interest" description="Disordered" evidence="2">
    <location>
        <begin position="1"/>
        <end position="43"/>
    </location>
</feature>
<sequence length="820" mass="92223">MFSSKKARNDRYVEDDGNSDQSRSSSSRKPAVPAEVQAKGSKKHFPQGIKLFSEPETPGSCNMEKTQIAIDYVYRSKKEFAQQSIFWIHASSHDRFTQAFTDIAKELQIPGRDDPSADILLLVKSWLARSENGSWLMVLDNADDAEIFFDSQSTKAQPSDNAQPLISGSLRQHVPDCSHGSLLVTTRDKATGTKITTNRSRSMIKIAEMDPEEPRRLICAKTESLDSAQENEIVDLLAKRLHHIPLALAQASAYIVVNSIDIAEYLEILDESEDSMVELLSEPYVPEGRDSGVPIAVAATWIVSFKQIQKKTPEASTVLSTICWFDRQGIQKDLLQSCLLKEGDLKNRHSSFDQTKALSTPHITKAIGVLKAFSFVTEGPDKSLTIHRLIQLVTRKWLQQEKQSAPWLGRAILVLQYIFPYKDLENEKRKTCLELLPHALSVLSIDEVGVSSDIVPSRCELQDSVALTLYVQGRHKEAERIALEVVKAREKILGCDHYHTLNSKSILALTQYQQGKYKEAEAHYTAVLQVKERVYGLENPSTLSAMYNLGKLYEQQGQYQKAQELQSKVLERKTKLGPGETKTLRTMLAVASLYGRRGRFKDAKKLQAEALEICKRSLDPEHPRTLACMNNLALTYKNQGQYQDAEKLQLGVLHIRKKNFGLEDPETLKAMGNLATTYSAQSKYEDAEKIQTEVLKSSKLLFGNDSPATLLDMNNLASIYRGQGRYQEAKKLALETLEGRQRVLGKDHTDTLTAMNNLANTLKRLGSNQEALKLMRECVRLRIERYGEDFFDECNPREGLRILEEEALELDDGGGGETHL</sequence>
<dbReference type="PRINTS" id="PR00381">
    <property type="entry name" value="KINESINLIGHT"/>
</dbReference>
<dbReference type="Pfam" id="PF13424">
    <property type="entry name" value="TPR_12"/>
    <property type="match status" value="3"/>
</dbReference>
<comment type="caution">
    <text evidence="4">The sequence shown here is derived from an EMBL/GenBank/DDBJ whole genome shotgun (WGS) entry which is preliminary data.</text>
</comment>
<evidence type="ECO:0000313" key="5">
    <source>
        <dbReference type="Proteomes" id="UP000701801"/>
    </source>
</evidence>
<dbReference type="EMBL" id="CAJVRM010000028">
    <property type="protein sequence ID" value="CAG8971844.1"/>
    <property type="molecule type" value="Genomic_DNA"/>
</dbReference>
<dbReference type="InterPro" id="IPR056681">
    <property type="entry name" value="DUF7779"/>
</dbReference>
<dbReference type="OrthoDB" id="1658288at2759"/>
<dbReference type="SUPFAM" id="SSF48452">
    <property type="entry name" value="TPR-like"/>
    <property type="match status" value="3"/>
</dbReference>
<dbReference type="Gene3D" id="1.25.40.10">
    <property type="entry name" value="Tetratricopeptide repeat domain"/>
    <property type="match status" value="3"/>
</dbReference>
<dbReference type="InterPro" id="IPR019734">
    <property type="entry name" value="TPR_rpt"/>
</dbReference>
<dbReference type="SUPFAM" id="SSF52540">
    <property type="entry name" value="P-loop containing nucleoside triphosphate hydrolases"/>
    <property type="match status" value="1"/>
</dbReference>
<protein>
    <recommendedName>
        <fullName evidence="3">DUF7779 domain-containing protein</fullName>
    </recommendedName>
</protein>
<organism evidence="4 5">
    <name type="scientific">Hymenoscyphus albidus</name>
    <dbReference type="NCBI Taxonomy" id="595503"/>
    <lineage>
        <taxon>Eukaryota</taxon>
        <taxon>Fungi</taxon>
        <taxon>Dikarya</taxon>
        <taxon>Ascomycota</taxon>
        <taxon>Pezizomycotina</taxon>
        <taxon>Leotiomycetes</taxon>
        <taxon>Helotiales</taxon>
        <taxon>Helotiaceae</taxon>
        <taxon>Hymenoscyphus</taxon>
    </lineage>
</organism>
<evidence type="ECO:0000313" key="4">
    <source>
        <dbReference type="EMBL" id="CAG8971844.1"/>
    </source>
</evidence>
<dbReference type="PANTHER" id="PTHR46082:SF6">
    <property type="entry name" value="AAA+ ATPASE DOMAIN-CONTAINING PROTEIN-RELATED"/>
    <property type="match status" value="1"/>
</dbReference>
<evidence type="ECO:0000259" key="3">
    <source>
        <dbReference type="Pfam" id="PF25000"/>
    </source>
</evidence>
<keyword evidence="5" id="KW-1185">Reference proteome</keyword>